<evidence type="ECO:0000259" key="1">
    <source>
        <dbReference type="Pfam" id="PF14905"/>
    </source>
</evidence>
<evidence type="ECO:0000313" key="3">
    <source>
        <dbReference type="Proteomes" id="UP000384372"/>
    </source>
</evidence>
<dbReference type="SUPFAM" id="SSF56935">
    <property type="entry name" value="Porins"/>
    <property type="match status" value="1"/>
</dbReference>
<reference evidence="2 3" key="1">
    <citation type="submission" date="2019-09" db="EMBL/GenBank/DDBJ databases">
        <title>Distinct polysaccharide growth profiles of human intestinal Prevotella copri isolates.</title>
        <authorList>
            <person name="Fehlner-Peach H."/>
            <person name="Magnabosco C."/>
            <person name="Raghavan V."/>
            <person name="Scher J.U."/>
            <person name="Tett A."/>
            <person name="Cox L.M."/>
            <person name="Gottsegen C."/>
            <person name="Watters A."/>
            <person name="Wiltshire- Gordon J.D."/>
            <person name="Segata N."/>
            <person name="Bonneau R."/>
            <person name="Littman D.R."/>
        </authorList>
    </citation>
    <scope>NUCLEOTIDE SEQUENCE [LARGE SCALE GENOMIC DNA]</scope>
    <source>
        <strain evidence="3">iAQ1173</strain>
    </source>
</reference>
<dbReference type="EMBL" id="VZAD01000096">
    <property type="protein sequence ID" value="MQP12739.1"/>
    <property type="molecule type" value="Genomic_DNA"/>
</dbReference>
<gene>
    <name evidence="2" type="ORF">F7D20_12410</name>
</gene>
<dbReference type="Proteomes" id="UP000384372">
    <property type="component" value="Unassembled WGS sequence"/>
</dbReference>
<accession>A0A6A7WE26</accession>
<evidence type="ECO:0000313" key="2">
    <source>
        <dbReference type="EMBL" id="MQP12739.1"/>
    </source>
</evidence>
<organism evidence="2 3">
    <name type="scientific">Segatella copri</name>
    <dbReference type="NCBI Taxonomy" id="165179"/>
    <lineage>
        <taxon>Bacteria</taxon>
        <taxon>Pseudomonadati</taxon>
        <taxon>Bacteroidota</taxon>
        <taxon>Bacteroidia</taxon>
        <taxon>Bacteroidales</taxon>
        <taxon>Prevotellaceae</taxon>
        <taxon>Segatella</taxon>
    </lineage>
</organism>
<dbReference type="InterPro" id="IPR041700">
    <property type="entry name" value="OMP_b-brl_3"/>
</dbReference>
<protein>
    <submittedName>
        <fullName evidence="2">TonB-dependent receptor</fullName>
    </submittedName>
</protein>
<comment type="caution">
    <text evidence="2">The sequence shown here is derived from an EMBL/GenBank/DDBJ whole genome shotgun (WGS) entry which is preliminary data.</text>
</comment>
<name>A0A6A7WE26_9BACT</name>
<proteinExistence type="predicted"/>
<keyword evidence="2" id="KW-0675">Receptor</keyword>
<keyword evidence="3" id="KW-1185">Reference proteome</keyword>
<sequence>MLIPNWGSYTHSDAKRYWGGNRREVTGDIDETSANVESYSTSNGWYNYHSGSFEASYEIDSLRLVSASFGLWAGGGHTPNEKQVVATSPLDESPLYHYSNFDRSRNRWSSIDGGIDYQRSFPVKDRLLTLSYKINSNPSDDEDEYAYHDIDGVAAWQDYLHMLKDQRHEQDGNSLEQTFQIDYTTPFAKIHTLEAGLKYIMRDNHSNDDRYTREALSAADYAYDEANSSHYKHTNDIFAGYLGYGVKWKLLSGRLGLRYEHTLQDVKYRLGRGEDFRKNFDDLVPSASFGVRVSDYANFSLAYNMRIFRPGIWYLNPYLDDSNPASLSQGNSDLVSEKKHQITLGFNLNTSKLSLNVKAATAFVNNSIEEVTSLVDDRTIAGLSHPTGKQVIYTTYENIGKVKASALSAYVSWNIFSKTRVYSNLYGLYSDYSNGQTMRNHGWFGYTFTGIEQTLPKNWFISLDYFGRTKSVSLQGKGSSYSDYGITVKKSFLNKRLNVSVYAGSLFNKYTRQDDVTESANFRQSSWSKTSSRRFYFSVTYRFGSLKASVKKAQRGIENDDVKSGGGSKD</sequence>
<feature type="domain" description="Outer membrane protein beta-barrel" evidence="1">
    <location>
        <begin position="121"/>
        <end position="541"/>
    </location>
</feature>
<dbReference type="Pfam" id="PF14905">
    <property type="entry name" value="OMP_b-brl_3"/>
    <property type="match status" value="1"/>
</dbReference>
<dbReference type="AlphaFoldDB" id="A0A6A7WE26"/>